<dbReference type="GO" id="GO:0046872">
    <property type="term" value="F:metal ion binding"/>
    <property type="evidence" value="ECO:0007669"/>
    <property type="project" value="UniProtKB-KW"/>
</dbReference>
<dbReference type="InterPro" id="IPR011057">
    <property type="entry name" value="Mss4-like_sf"/>
</dbReference>
<dbReference type="PROSITE" id="PS51891">
    <property type="entry name" value="CENP_V_GFA"/>
    <property type="match status" value="1"/>
</dbReference>
<keyword evidence="2" id="KW-0479">Metal-binding</keyword>
<dbReference type="SUPFAM" id="SSF51316">
    <property type="entry name" value="Mss4-like"/>
    <property type="match status" value="1"/>
</dbReference>
<reference evidence="6 7" key="1">
    <citation type="submission" date="2018-04" db="EMBL/GenBank/DDBJ databases">
        <title>Genome sequencing reveals highly heavy metal resistance and biotechnology application of the novel Enterobacter cloacae amazonensis isolated from wastewater river in Manaus - Amazonas.</title>
        <authorList>
            <person name="Astolfi M.C.T."/>
            <person name="Carvalho E.B.D.S."/>
            <person name="Lacerda L.B."/>
            <person name="Pinto M.V."/>
            <person name="Nogueira V.B."/>
            <person name="Barros A.M."/>
            <person name="Astolfi-Filho S."/>
        </authorList>
    </citation>
    <scope>NUCLEOTIDE SEQUENCE [LARGE SCALE GENOMIC DNA]</scope>
    <source>
        <strain evidence="7">amazonensis</strain>
    </source>
</reference>
<dbReference type="PANTHER" id="PTHR33337:SF40">
    <property type="entry name" value="CENP-V_GFA DOMAIN-CONTAINING PROTEIN-RELATED"/>
    <property type="match status" value="1"/>
</dbReference>
<evidence type="ECO:0000256" key="2">
    <source>
        <dbReference type="ARBA" id="ARBA00022723"/>
    </source>
</evidence>
<evidence type="ECO:0000259" key="5">
    <source>
        <dbReference type="PROSITE" id="PS51891"/>
    </source>
</evidence>
<evidence type="ECO:0000313" key="6">
    <source>
        <dbReference type="EMBL" id="PTM36822.1"/>
    </source>
</evidence>
<evidence type="ECO:0000313" key="7">
    <source>
        <dbReference type="Proteomes" id="UP000241614"/>
    </source>
</evidence>
<gene>
    <name evidence="6" type="ORF">DA103_06675</name>
</gene>
<keyword evidence="4" id="KW-0456">Lyase</keyword>
<organism evidence="6 7">
    <name type="scientific">Enterobacter cloacae</name>
    <dbReference type="NCBI Taxonomy" id="550"/>
    <lineage>
        <taxon>Bacteria</taxon>
        <taxon>Pseudomonadati</taxon>
        <taxon>Pseudomonadota</taxon>
        <taxon>Gammaproteobacteria</taxon>
        <taxon>Enterobacterales</taxon>
        <taxon>Enterobacteriaceae</taxon>
        <taxon>Enterobacter</taxon>
        <taxon>Enterobacter cloacae complex</taxon>
    </lineage>
</organism>
<comment type="caution">
    <text evidence="6">The sequence shown here is derived from an EMBL/GenBank/DDBJ whole genome shotgun (WGS) entry which is preliminary data.</text>
</comment>
<dbReference type="Pfam" id="PF04828">
    <property type="entry name" value="GFA"/>
    <property type="match status" value="1"/>
</dbReference>
<evidence type="ECO:0000256" key="3">
    <source>
        <dbReference type="ARBA" id="ARBA00022833"/>
    </source>
</evidence>
<dbReference type="Gene3D" id="3.90.1590.10">
    <property type="entry name" value="glutathione-dependent formaldehyde- activating enzyme (gfa)"/>
    <property type="match status" value="1"/>
</dbReference>
<evidence type="ECO:0000256" key="4">
    <source>
        <dbReference type="ARBA" id="ARBA00023239"/>
    </source>
</evidence>
<dbReference type="GO" id="GO:0016846">
    <property type="term" value="F:carbon-sulfur lyase activity"/>
    <property type="evidence" value="ECO:0007669"/>
    <property type="project" value="InterPro"/>
</dbReference>
<keyword evidence="3" id="KW-0862">Zinc</keyword>
<accession>A0A2T4Y3R3</accession>
<dbReference type="EMBL" id="PZPP01000008">
    <property type="protein sequence ID" value="PTM36822.1"/>
    <property type="molecule type" value="Genomic_DNA"/>
</dbReference>
<evidence type="ECO:0000256" key="1">
    <source>
        <dbReference type="ARBA" id="ARBA00005495"/>
    </source>
</evidence>
<dbReference type="AlphaFoldDB" id="A0A2T4Y3R3"/>
<comment type="similarity">
    <text evidence="1">Belongs to the Gfa family.</text>
</comment>
<sequence length="129" mass="14309">MTTQLSGGCLCQFIRFRAVNPGIPHSCSCDLCQKHTGSQTVVWLEFSSIDVQWIGEGGKPSLFRSSETSSRAFCPRCGSSLGAIDDGPVVALLSGVFDQCHTDIFSPDSHSFQDMKPEWWRRIFPDTIY</sequence>
<dbReference type="RefSeq" id="WP_108089785.1">
    <property type="nucleotide sequence ID" value="NZ_PZPP01000008.1"/>
</dbReference>
<dbReference type="Proteomes" id="UP000241614">
    <property type="component" value="Unassembled WGS sequence"/>
</dbReference>
<proteinExistence type="inferred from homology"/>
<protein>
    <submittedName>
        <fullName evidence="6">Ribulose phosphate epimerase</fullName>
    </submittedName>
</protein>
<feature type="domain" description="CENP-V/GFA" evidence="5">
    <location>
        <begin position="5"/>
        <end position="129"/>
    </location>
</feature>
<dbReference type="OrthoDB" id="7765631at2"/>
<name>A0A2T4Y3R3_ENTCL</name>
<dbReference type="PANTHER" id="PTHR33337">
    <property type="entry name" value="GFA DOMAIN-CONTAINING PROTEIN"/>
    <property type="match status" value="1"/>
</dbReference>
<dbReference type="InterPro" id="IPR006913">
    <property type="entry name" value="CENP-V/GFA"/>
</dbReference>